<feature type="domain" description="HTH marR-type" evidence="1">
    <location>
        <begin position="6"/>
        <end position="139"/>
    </location>
</feature>
<dbReference type="Pfam" id="PF12802">
    <property type="entry name" value="MarR_2"/>
    <property type="match status" value="1"/>
</dbReference>
<dbReference type="PANTHER" id="PTHR33164:SF43">
    <property type="entry name" value="HTH-TYPE TRANSCRIPTIONAL REPRESSOR YETL"/>
    <property type="match status" value="1"/>
</dbReference>
<evidence type="ECO:0000259" key="1">
    <source>
        <dbReference type="PROSITE" id="PS50995"/>
    </source>
</evidence>
<protein>
    <submittedName>
        <fullName evidence="2">MarR family transcriptional regulator</fullName>
    </submittedName>
</protein>
<dbReference type="PANTHER" id="PTHR33164">
    <property type="entry name" value="TRANSCRIPTIONAL REGULATOR, MARR FAMILY"/>
    <property type="match status" value="1"/>
</dbReference>
<dbReference type="SMART" id="SM00347">
    <property type="entry name" value="HTH_MARR"/>
    <property type="match status" value="1"/>
</dbReference>
<sequence length="139" mass="15108">MSDYIAENLVIDLMNLQSIIQKKVGGALSMHGLGLSDYFVLNQLYLAPAQKMRRSELAERVGLSPSGITRLLNPLKKIGLVEKEANARDARVSLVMLSASGKTVYEEAKTAFSEAANNLFTALDAAKQDNLSSLIKPLL</sequence>
<reference evidence="2 3" key="1">
    <citation type="journal article" date="2019" name="Int. J. Syst. Evol. Microbiol.">
        <title>The Global Catalogue of Microorganisms (GCM) 10K type strain sequencing project: providing services to taxonomists for standard genome sequencing and annotation.</title>
        <authorList>
            <consortium name="The Broad Institute Genomics Platform"/>
            <consortium name="The Broad Institute Genome Sequencing Center for Infectious Disease"/>
            <person name="Wu L."/>
            <person name="Ma J."/>
        </authorList>
    </citation>
    <scope>NUCLEOTIDE SEQUENCE [LARGE SCALE GENOMIC DNA]</scope>
    <source>
        <strain evidence="2 3">JCM 14331</strain>
    </source>
</reference>
<name>A0ABN1DQ53_9GAMM</name>
<keyword evidence="3" id="KW-1185">Reference proteome</keyword>
<dbReference type="InterPro" id="IPR036390">
    <property type="entry name" value="WH_DNA-bd_sf"/>
</dbReference>
<dbReference type="Gene3D" id="1.10.10.10">
    <property type="entry name" value="Winged helix-like DNA-binding domain superfamily/Winged helix DNA-binding domain"/>
    <property type="match status" value="1"/>
</dbReference>
<dbReference type="PRINTS" id="PR00598">
    <property type="entry name" value="HTHMARR"/>
</dbReference>
<evidence type="ECO:0000313" key="2">
    <source>
        <dbReference type="EMBL" id="GAA0547759.1"/>
    </source>
</evidence>
<dbReference type="EMBL" id="BAAAEO010000002">
    <property type="protein sequence ID" value="GAA0547759.1"/>
    <property type="molecule type" value="Genomic_DNA"/>
</dbReference>
<accession>A0ABN1DQ53</accession>
<proteinExistence type="predicted"/>
<dbReference type="InterPro" id="IPR039422">
    <property type="entry name" value="MarR/SlyA-like"/>
</dbReference>
<gene>
    <name evidence="2" type="ORF">GCM10009098_14190</name>
</gene>
<evidence type="ECO:0000313" key="3">
    <source>
        <dbReference type="Proteomes" id="UP001501169"/>
    </source>
</evidence>
<dbReference type="PROSITE" id="PS50995">
    <property type="entry name" value="HTH_MARR_2"/>
    <property type="match status" value="1"/>
</dbReference>
<organism evidence="2 3">
    <name type="scientific">Rheinheimera aquimaris</name>
    <dbReference type="NCBI Taxonomy" id="412437"/>
    <lineage>
        <taxon>Bacteria</taxon>
        <taxon>Pseudomonadati</taxon>
        <taxon>Pseudomonadota</taxon>
        <taxon>Gammaproteobacteria</taxon>
        <taxon>Chromatiales</taxon>
        <taxon>Chromatiaceae</taxon>
        <taxon>Rheinheimera</taxon>
    </lineage>
</organism>
<dbReference type="InterPro" id="IPR000835">
    <property type="entry name" value="HTH_MarR-typ"/>
</dbReference>
<dbReference type="Proteomes" id="UP001501169">
    <property type="component" value="Unassembled WGS sequence"/>
</dbReference>
<comment type="caution">
    <text evidence="2">The sequence shown here is derived from an EMBL/GenBank/DDBJ whole genome shotgun (WGS) entry which is preliminary data.</text>
</comment>
<dbReference type="InterPro" id="IPR036388">
    <property type="entry name" value="WH-like_DNA-bd_sf"/>
</dbReference>
<dbReference type="RefSeq" id="WP_226766394.1">
    <property type="nucleotide sequence ID" value="NZ_BAAAEO010000002.1"/>
</dbReference>
<dbReference type="SUPFAM" id="SSF46785">
    <property type="entry name" value="Winged helix' DNA-binding domain"/>
    <property type="match status" value="1"/>
</dbReference>